<name>A0A917CXI6_9NOCA</name>
<organism evidence="2 3">
    <name type="scientific">Rhodococcoides trifolii</name>
    <dbReference type="NCBI Taxonomy" id="908250"/>
    <lineage>
        <taxon>Bacteria</taxon>
        <taxon>Bacillati</taxon>
        <taxon>Actinomycetota</taxon>
        <taxon>Actinomycetes</taxon>
        <taxon>Mycobacteriales</taxon>
        <taxon>Nocardiaceae</taxon>
        <taxon>Rhodococcoides</taxon>
    </lineage>
</organism>
<proteinExistence type="predicted"/>
<evidence type="ECO:0000256" key="1">
    <source>
        <dbReference type="SAM" id="MobiDB-lite"/>
    </source>
</evidence>
<dbReference type="Proteomes" id="UP000654257">
    <property type="component" value="Unassembled WGS sequence"/>
</dbReference>
<accession>A0A917CXI6</accession>
<reference evidence="2" key="2">
    <citation type="submission" date="2020-09" db="EMBL/GenBank/DDBJ databases">
        <authorList>
            <person name="Sun Q."/>
            <person name="Sedlacek I."/>
        </authorList>
    </citation>
    <scope>NUCLEOTIDE SEQUENCE</scope>
    <source>
        <strain evidence="2">CCM 7905</strain>
    </source>
</reference>
<sequence>MADENGPATLTRAGRELGQQPRLADTSVSGDDRDRTVGVSEAVQKRIHFGASADQGTGGEHALIIAHPEGGVYAVTCRCVGVWVWLSTK</sequence>
<evidence type="ECO:0000313" key="2">
    <source>
        <dbReference type="EMBL" id="GGG00407.1"/>
    </source>
</evidence>
<comment type="caution">
    <text evidence="2">The sequence shown here is derived from an EMBL/GenBank/DDBJ whole genome shotgun (WGS) entry which is preliminary data.</text>
</comment>
<dbReference type="EMBL" id="BMCU01000001">
    <property type="protein sequence ID" value="GGG00407.1"/>
    <property type="molecule type" value="Genomic_DNA"/>
</dbReference>
<dbReference type="AlphaFoldDB" id="A0A917CXI6"/>
<gene>
    <name evidence="2" type="ORF">GCM10007304_12940</name>
</gene>
<feature type="region of interest" description="Disordered" evidence="1">
    <location>
        <begin position="1"/>
        <end position="35"/>
    </location>
</feature>
<keyword evidence="3" id="KW-1185">Reference proteome</keyword>
<evidence type="ECO:0000313" key="3">
    <source>
        <dbReference type="Proteomes" id="UP000654257"/>
    </source>
</evidence>
<reference evidence="2" key="1">
    <citation type="journal article" date="2014" name="Int. J. Syst. Evol. Microbiol.">
        <title>Complete genome sequence of Corynebacterium casei LMG S-19264T (=DSM 44701T), isolated from a smear-ripened cheese.</title>
        <authorList>
            <consortium name="US DOE Joint Genome Institute (JGI-PGF)"/>
            <person name="Walter F."/>
            <person name="Albersmeier A."/>
            <person name="Kalinowski J."/>
            <person name="Ruckert C."/>
        </authorList>
    </citation>
    <scope>NUCLEOTIDE SEQUENCE</scope>
    <source>
        <strain evidence="2">CCM 7905</strain>
    </source>
</reference>
<protein>
    <submittedName>
        <fullName evidence="2">Uncharacterized protein</fullName>
    </submittedName>
</protein>